<dbReference type="GeneID" id="7448261"/>
<gene>
    <name evidence="3" type="ORF">THAPSDRAFT_11977</name>
</gene>
<dbReference type="RefSeq" id="XP_002295118.1">
    <property type="nucleotide sequence ID" value="XM_002295082.1"/>
</dbReference>
<dbReference type="Proteomes" id="UP000001449">
    <property type="component" value="Chromosome 23"/>
</dbReference>
<feature type="chain" id="PRO_5002866582" evidence="2">
    <location>
        <begin position="23"/>
        <end position="644"/>
    </location>
</feature>
<reference evidence="3 4" key="2">
    <citation type="journal article" date="2008" name="Nature">
        <title>The Phaeodactylum genome reveals the evolutionary history of diatom genomes.</title>
        <authorList>
            <person name="Bowler C."/>
            <person name="Allen A.E."/>
            <person name="Badger J.H."/>
            <person name="Grimwood J."/>
            <person name="Jabbari K."/>
            <person name="Kuo A."/>
            <person name="Maheswari U."/>
            <person name="Martens C."/>
            <person name="Maumus F."/>
            <person name="Otillar R.P."/>
            <person name="Rayko E."/>
            <person name="Salamov A."/>
            <person name="Vandepoele K."/>
            <person name="Beszteri B."/>
            <person name="Gruber A."/>
            <person name="Heijde M."/>
            <person name="Katinka M."/>
            <person name="Mock T."/>
            <person name="Valentin K."/>
            <person name="Verret F."/>
            <person name="Berges J.A."/>
            <person name="Brownlee C."/>
            <person name="Cadoret J.P."/>
            <person name="Chiovitti A."/>
            <person name="Choi C.J."/>
            <person name="Coesel S."/>
            <person name="De Martino A."/>
            <person name="Detter J.C."/>
            <person name="Durkin C."/>
            <person name="Falciatore A."/>
            <person name="Fournet J."/>
            <person name="Haruta M."/>
            <person name="Huysman M.J."/>
            <person name="Jenkins B.D."/>
            <person name="Jiroutova K."/>
            <person name="Jorgensen R.E."/>
            <person name="Joubert Y."/>
            <person name="Kaplan A."/>
            <person name="Kroger N."/>
            <person name="Kroth P.G."/>
            <person name="La Roche J."/>
            <person name="Lindquist E."/>
            <person name="Lommer M."/>
            <person name="Martin-Jezequel V."/>
            <person name="Lopez P.J."/>
            <person name="Lucas S."/>
            <person name="Mangogna M."/>
            <person name="McGinnis K."/>
            <person name="Medlin L.K."/>
            <person name="Montsant A."/>
            <person name="Oudot-Le Secq M.P."/>
            <person name="Napoli C."/>
            <person name="Obornik M."/>
            <person name="Parker M.S."/>
            <person name="Petit J.L."/>
            <person name="Porcel B.M."/>
            <person name="Poulsen N."/>
            <person name="Robison M."/>
            <person name="Rychlewski L."/>
            <person name="Rynearson T.A."/>
            <person name="Schmutz J."/>
            <person name="Shapiro H."/>
            <person name="Siaut M."/>
            <person name="Stanley M."/>
            <person name="Sussman M.R."/>
            <person name="Taylor A.R."/>
            <person name="Vardi A."/>
            <person name="von Dassow P."/>
            <person name="Vyverman W."/>
            <person name="Willis A."/>
            <person name="Wyrwicz L.S."/>
            <person name="Rokhsar D.S."/>
            <person name="Weissenbach J."/>
            <person name="Armbrust E.V."/>
            <person name="Green B.R."/>
            <person name="Van de Peer Y."/>
            <person name="Grigoriev I.V."/>
        </authorList>
    </citation>
    <scope>NUCLEOTIDE SEQUENCE [LARGE SCALE GENOMIC DNA]</scope>
    <source>
        <strain evidence="3 4">CCMP1335</strain>
    </source>
</reference>
<feature type="compositionally biased region" description="Basic residues" evidence="1">
    <location>
        <begin position="62"/>
        <end position="88"/>
    </location>
</feature>
<reference evidence="3 4" key="1">
    <citation type="journal article" date="2004" name="Science">
        <title>The genome of the diatom Thalassiosira pseudonana: ecology, evolution, and metabolism.</title>
        <authorList>
            <person name="Armbrust E.V."/>
            <person name="Berges J.A."/>
            <person name="Bowler C."/>
            <person name="Green B.R."/>
            <person name="Martinez D."/>
            <person name="Putnam N.H."/>
            <person name="Zhou S."/>
            <person name="Allen A.E."/>
            <person name="Apt K.E."/>
            <person name="Bechner M."/>
            <person name="Brzezinski M.A."/>
            <person name="Chaal B.K."/>
            <person name="Chiovitti A."/>
            <person name="Davis A.K."/>
            <person name="Demarest M.S."/>
            <person name="Detter J.C."/>
            <person name="Glavina T."/>
            <person name="Goodstein D."/>
            <person name="Hadi M.Z."/>
            <person name="Hellsten U."/>
            <person name="Hildebrand M."/>
            <person name="Jenkins B.D."/>
            <person name="Jurka J."/>
            <person name="Kapitonov V.V."/>
            <person name="Kroger N."/>
            <person name="Lau W.W."/>
            <person name="Lane T.W."/>
            <person name="Larimer F.W."/>
            <person name="Lippmeier J.C."/>
            <person name="Lucas S."/>
            <person name="Medina M."/>
            <person name="Montsant A."/>
            <person name="Obornik M."/>
            <person name="Parker M.S."/>
            <person name="Palenik B."/>
            <person name="Pazour G.J."/>
            <person name="Richardson P.M."/>
            <person name="Rynearson T.A."/>
            <person name="Saito M.A."/>
            <person name="Schwartz D.C."/>
            <person name="Thamatrakoln K."/>
            <person name="Valentin K."/>
            <person name="Vardi A."/>
            <person name="Wilkerson F.P."/>
            <person name="Rokhsar D.S."/>
        </authorList>
    </citation>
    <scope>NUCLEOTIDE SEQUENCE [LARGE SCALE GENOMIC DNA]</scope>
    <source>
        <strain evidence="3 4">CCMP1335</strain>
    </source>
</reference>
<dbReference type="EMBL" id="CM000654">
    <property type="protein sequence ID" value="EED87422.1"/>
    <property type="molecule type" value="Genomic_DNA"/>
</dbReference>
<dbReference type="PaxDb" id="35128-Thaps11977"/>
<name>B8CG40_THAPS</name>
<dbReference type="AlphaFoldDB" id="B8CG40"/>
<keyword evidence="4" id="KW-1185">Reference proteome</keyword>
<evidence type="ECO:0000313" key="4">
    <source>
        <dbReference type="Proteomes" id="UP000001449"/>
    </source>
</evidence>
<protein>
    <submittedName>
        <fullName evidence="3">Uncharacterized protein</fullName>
    </submittedName>
</protein>
<dbReference type="KEGG" id="tps:THAPSDRAFT_11977"/>
<evidence type="ECO:0000256" key="1">
    <source>
        <dbReference type="SAM" id="MobiDB-lite"/>
    </source>
</evidence>
<evidence type="ECO:0000256" key="2">
    <source>
        <dbReference type="SAM" id="SignalP"/>
    </source>
</evidence>
<organism evidence="3 4">
    <name type="scientific">Thalassiosira pseudonana</name>
    <name type="common">Marine diatom</name>
    <name type="synonym">Cyclotella nana</name>
    <dbReference type="NCBI Taxonomy" id="35128"/>
    <lineage>
        <taxon>Eukaryota</taxon>
        <taxon>Sar</taxon>
        <taxon>Stramenopiles</taxon>
        <taxon>Ochrophyta</taxon>
        <taxon>Bacillariophyta</taxon>
        <taxon>Coscinodiscophyceae</taxon>
        <taxon>Thalassiosirophycidae</taxon>
        <taxon>Thalassiosirales</taxon>
        <taxon>Thalassiosiraceae</taxon>
        <taxon>Thalassiosira</taxon>
    </lineage>
</organism>
<accession>B8CG40</accession>
<dbReference type="InParanoid" id="B8CG40"/>
<proteinExistence type="predicted"/>
<evidence type="ECO:0000313" key="3">
    <source>
        <dbReference type="EMBL" id="EED87422.1"/>
    </source>
</evidence>
<feature type="region of interest" description="Disordered" evidence="1">
    <location>
        <begin position="53"/>
        <end position="92"/>
    </location>
</feature>
<sequence length="644" mass="71359">MLSLHFTLLVWLLLLMTQVVVATMGSVYDNGHKYTLSLEQQLSRILERSLNVKTDEGQERRINKKSKAKKSSSKSTKRSKTKKSKKKKGKDDEDLIFTRTSCGAPLNNYRTCYDRVIDPSNDLTCDAIRLDNPFTSPYIGEDEELVSGKMHLTLTQYSITAVTCEDTIAMEEISLEYLKDKVGSDNTFTPVCVFIANNAYDIQPVQNDTVQTVAFQLEVAFAFKKRFSKEIEQEEATTSPITRTPRNGQQLDHQHRALGEKCSKTDFGVCCSGKAFNSNAARESKECNNGCNYMKCGKRKKKQKNGRFLQSSSACDINLARKSFKNVVAAYTDFEPVTTRAIVGGNNTTDVAVCGVYSYIHDLLGNASMTCEAYEVHDCETNEDIVIQPNETVCNVDNPTTSPTEFPCDIEDEGTECCADSDCRAGESCFSGSCFCDSTKGDEGYCCTSQDCDAGASCVFNQCATCSLESPGVECCEDDDCGDVAVYKCEGKQCFDRECSIGDVGTECCVSSDCEDGMSCEFKQCVKKGQLRFTLRWTGDDDLDLHVLTPGGGLIYFGNDIDSETGGELDHDDTAPEGWGLHIENINFPVNKTLPNGTYTYWVHSYSRRGVGNDEWSVALYVNEEYYVGHNGNGTSTQYNYTKL</sequence>
<dbReference type="HOGENOM" id="CLU_425494_0_0_1"/>
<feature type="signal peptide" evidence="2">
    <location>
        <begin position="1"/>
        <end position="22"/>
    </location>
</feature>
<keyword evidence="2" id="KW-0732">Signal</keyword>